<dbReference type="Proteomes" id="UP000008311">
    <property type="component" value="Unassembled WGS sequence"/>
</dbReference>
<organism evidence="1 2">
    <name type="scientific">Ricinus communis</name>
    <name type="common">Castor bean</name>
    <dbReference type="NCBI Taxonomy" id="3988"/>
    <lineage>
        <taxon>Eukaryota</taxon>
        <taxon>Viridiplantae</taxon>
        <taxon>Streptophyta</taxon>
        <taxon>Embryophyta</taxon>
        <taxon>Tracheophyta</taxon>
        <taxon>Spermatophyta</taxon>
        <taxon>Magnoliopsida</taxon>
        <taxon>eudicotyledons</taxon>
        <taxon>Gunneridae</taxon>
        <taxon>Pentapetalae</taxon>
        <taxon>rosids</taxon>
        <taxon>fabids</taxon>
        <taxon>Malpighiales</taxon>
        <taxon>Euphorbiaceae</taxon>
        <taxon>Acalyphoideae</taxon>
        <taxon>Acalypheae</taxon>
        <taxon>Ricinus</taxon>
    </lineage>
</organism>
<evidence type="ECO:0000313" key="1">
    <source>
        <dbReference type="EMBL" id="EEF32239.1"/>
    </source>
</evidence>
<name>B9SVX8_RICCO</name>
<reference evidence="2" key="1">
    <citation type="journal article" date="2010" name="Nat. Biotechnol.">
        <title>Draft genome sequence of the oilseed species Ricinus communis.</title>
        <authorList>
            <person name="Chan A.P."/>
            <person name="Crabtree J."/>
            <person name="Zhao Q."/>
            <person name="Lorenzi H."/>
            <person name="Orvis J."/>
            <person name="Puiu D."/>
            <person name="Melake-Berhan A."/>
            <person name="Jones K.M."/>
            <person name="Redman J."/>
            <person name="Chen G."/>
            <person name="Cahoon E.B."/>
            <person name="Gedil M."/>
            <person name="Stanke M."/>
            <person name="Haas B.J."/>
            <person name="Wortman J.R."/>
            <person name="Fraser-Liggett C.M."/>
            <person name="Ravel J."/>
            <person name="Rabinowicz P.D."/>
        </authorList>
    </citation>
    <scope>NUCLEOTIDE SEQUENCE [LARGE SCALE GENOMIC DNA]</scope>
    <source>
        <strain evidence="2">cv. Hale</strain>
    </source>
</reference>
<keyword evidence="2" id="KW-1185">Reference proteome</keyword>
<dbReference type="EMBL" id="EQ974179">
    <property type="protein sequence ID" value="EEF32239.1"/>
    <property type="molecule type" value="Genomic_DNA"/>
</dbReference>
<sequence>MEENFAFSCWTGVDKGGLKLISWEVKTRSKCKGGWSYRDMDAFGLALFNKSSLIQIPYGREL</sequence>
<dbReference type="AlphaFoldDB" id="B9SVX8"/>
<gene>
    <name evidence="1" type="ORF">RCOM_0981180</name>
</gene>
<protein>
    <submittedName>
        <fullName evidence="1">Uncharacterized protein</fullName>
    </submittedName>
</protein>
<accession>B9SVX8</accession>
<dbReference type="InParanoid" id="B9SVX8"/>
<proteinExistence type="predicted"/>
<evidence type="ECO:0000313" key="2">
    <source>
        <dbReference type="Proteomes" id="UP000008311"/>
    </source>
</evidence>